<evidence type="ECO:0008006" key="4">
    <source>
        <dbReference type="Google" id="ProtNLM"/>
    </source>
</evidence>
<feature type="transmembrane region" description="Helical" evidence="1">
    <location>
        <begin position="151"/>
        <end position="171"/>
    </location>
</feature>
<feature type="transmembrane region" description="Helical" evidence="1">
    <location>
        <begin position="20"/>
        <end position="37"/>
    </location>
</feature>
<accession>A0ABN2MVU3</accession>
<keyword evidence="1" id="KW-1133">Transmembrane helix</keyword>
<sequence length="215" mass="21633">MTAVAVARYLLSDAWRSQRVIIPVVLQIAVLAVLFGGDPGPLPTPWAASILALYPVSAWLALTLANTEDPVQRSVTVAAAGGPGPVAAGTLLVAVAGDLLLTLLSVAWPLVATHYTVPPGVLVGALLAHLAAGLTGTAVGFLCARPLVQRIGWSLLIALVVVIATAVQPWLPPVGSSVSAIEAGGHPGSLLVPVLVALVLAVVATAVSSTVARRG</sequence>
<protein>
    <recommendedName>
        <fullName evidence="4">Integral membrane protein</fullName>
    </recommendedName>
</protein>
<organism evidence="2 3">
    <name type="scientific">Pseudonocardia ailaonensis</name>
    <dbReference type="NCBI Taxonomy" id="367279"/>
    <lineage>
        <taxon>Bacteria</taxon>
        <taxon>Bacillati</taxon>
        <taxon>Actinomycetota</taxon>
        <taxon>Actinomycetes</taxon>
        <taxon>Pseudonocardiales</taxon>
        <taxon>Pseudonocardiaceae</taxon>
        <taxon>Pseudonocardia</taxon>
    </lineage>
</organism>
<keyword evidence="1" id="KW-0812">Transmembrane</keyword>
<feature type="transmembrane region" description="Helical" evidence="1">
    <location>
        <begin position="191"/>
        <end position="212"/>
    </location>
</feature>
<reference evidence="2 3" key="1">
    <citation type="journal article" date="2019" name="Int. J. Syst. Evol. Microbiol.">
        <title>The Global Catalogue of Microorganisms (GCM) 10K type strain sequencing project: providing services to taxonomists for standard genome sequencing and annotation.</title>
        <authorList>
            <consortium name="The Broad Institute Genomics Platform"/>
            <consortium name="The Broad Institute Genome Sequencing Center for Infectious Disease"/>
            <person name="Wu L."/>
            <person name="Ma J."/>
        </authorList>
    </citation>
    <scope>NUCLEOTIDE SEQUENCE [LARGE SCALE GENOMIC DNA]</scope>
    <source>
        <strain evidence="2 3">JCM 16009</strain>
    </source>
</reference>
<feature type="transmembrane region" description="Helical" evidence="1">
    <location>
        <begin position="120"/>
        <end position="144"/>
    </location>
</feature>
<comment type="caution">
    <text evidence="2">The sequence shown here is derived from an EMBL/GenBank/DDBJ whole genome shotgun (WGS) entry which is preliminary data.</text>
</comment>
<evidence type="ECO:0000313" key="3">
    <source>
        <dbReference type="Proteomes" id="UP001500449"/>
    </source>
</evidence>
<feature type="transmembrane region" description="Helical" evidence="1">
    <location>
        <begin position="43"/>
        <end position="65"/>
    </location>
</feature>
<keyword evidence="1" id="KW-0472">Membrane</keyword>
<name>A0ABN2MVU3_9PSEU</name>
<dbReference type="EMBL" id="BAAAQK010000005">
    <property type="protein sequence ID" value="GAA1840674.1"/>
    <property type="molecule type" value="Genomic_DNA"/>
</dbReference>
<evidence type="ECO:0000313" key="2">
    <source>
        <dbReference type="EMBL" id="GAA1840674.1"/>
    </source>
</evidence>
<dbReference type="Proteomes" id="UP001500449">
    <property type="component" value="Unassembled WGS sequence"/>
</dbReference>
<evidence type="ECO:0000256" key="1">
    <source>
        <dbReference type="SAM" id="Phobius"/>
    </source>
</evidence>
<dbReference type="RefSeq" id="WP_344414812.1">
    <property type="nucleotide sequence ID" value="NZ_BAAAQK010000005.1"/>
</dbReference>
<feature type="transmembrane region" description="Helical" evidence="1">
    <location>
        <begin position="86"/>
        <end position="108"/>
    </location>
</feature>
<keyword evidence="3" id="KW-1185">Reference proteome</keyword>
<proteinExistence type="predicted"/>
<gene>
    <name evidence="2" type="ORF">GCM10009836_20020</name>
</gene>